<dbReference type="EMBL" id="AKVJ01000075">
    <property type="protein sequence ID" value="EIW16062.1"/>
    <property type="molecule type" value="Genomic_DNA"/>
</dbReference>
<accession>I9ASY0</accession>
<feature type="transmembrane region" description="Helical" evidence="1">
    <location>
        <begin position="7"/>
        <end position="28"/>
    </location>
</feature>
<reference evidence="2 3" key="1">
    <citation type="journal article" date="2012" name="J. Bacteriol.">
        <title>Draft Genome Sequences for Two Metal-Reducing Pelosinus fermentans Strains Isolated from a Cr(VI)-Contaminated Site and for Type Strain R7.</title>
        <authorList>
            <person name="Brown S.D."/>
            <person name="Podar M."/>
            <person name="Klingeman D.M."/>
            <person name="Johnson C.M."/>
            <person name="Yang Z.K."/>
            <person name="Utturkar S.M."/>
            <person name="Land M.L."/>
            <person name="Mosher J.J."/>
            <person name="Hurt R.A.Jr."/>
            <person name="Phelps T.J."/>
            <person name="Palumbo A.V."/>
            <person name="Arkin A.P."/>
            <person name="Hazen T.C."/>
            <person name="Elias D.A."/>
        </authorList>
    </citation>
    <scope>NUCLEOTIDE SEQUENCE [LARGE SCALE GENOMIC DNA]</scope>
    <source>
        <strain evidence="2 3">B4</strain>
    </source>
</reference>
<name>I9ASY0_9FIRM</name>
<dbReference type="AlphaFoldDB" id="I9ASY0"/>
<protein>
    <submittedName>
        <fullName evidence="2">Stage II sporulation protein P</fullName>
    </submittedName>
</protein>
<dbReference type="PATRIC" id="fig|1149862.3.peg.4114"/>
<evidence type="ECO:0000256" key="1">
    <source>
        <dbReference type="SAM" id="Phobius"/>
    </source>
</evidence>
<keyword evidence="1" id="KW-0812">Transmembrane</keyword>
<comment type="caution">
    <text evidence="2">The sequence shown here is derived from an EMBL/GenBank/DDBJ whole genome shotgun (WGS) entry which is preliminary data.</text>
</comment>
<gene>
    <name evidence="2" type="ORF">FB4_1098</name>
</gene>
<keyword evidence="3" id="KW-1185">Reference proteome</keyword>
<proteinExistence type="predicted"/>
<keyword evidence="1" id="KW-1133">Transmembrane helix</keyword>
<dbReference type="RefSeq" id="WP_007937869.1">
    <property type="nucleotide sequence ID" value="NZ_AKVJ01000075.1"/>
</dbReference>
<evidence type="ECO:0000313" key="2">
    <source>
        <dbReference type="EMBL" id="EIW16062.1"/>
    </source>
</evidence>
<evidence type="ECO:0000313" key="3">
    <source>
        <dbReference type="Proteomes" id="UP000004324"/>
    </source>
</evidence>
<dbReference type="OrthoDB" id="1682335at2"/>
<organism evidence="2 3">
    <name type="scientific">Pelosinus fermentans B4</name>
    <dbReference type="NCBI Taxonomy" id="1149862"/>
    <lineage>
        <taxon>Bacteria</taxon>
        <taxon>Bacillati</taxon>
        <taxon>Bacillota</taxon>
        <taxon>Negativicutes</taxon>
        <taxon>Selenomonadales</taxon>
        <taxon>Sporomusaceae</taxon>
        <taxon>Pelosinus</taxon>
    </lineage>
</organism>
<sequence>MIHKHRFTVLAGIVIFSGLLIFSLLHLLPLNIFSIQQKPEPAPQKIYDYYLILDETDGHSLMYVPLVVSVGDEILTEENKLYQVVKIEENRAYARFVKDISLDKYKKK</sequence>
<keyword evidence="1" id="KW-0472">Membrane</keyword>
<dbReference type="Proteomes" id="UP000004324">
    <property type="component" value="Unassembled WGS sequence"/>
</dbReference>